<keyword evidence="1" id="KW-0813">Transport</keyword>
<sequence>MSQKKLLLTIFTHAECQLCRNAKAKLAIVQEKVPFDIQEVDIKSPENKKWFDEYRYDVPVVHANEKFLLWHQVDIESTIKKLQDILKS</sequence>
<reference evidence="2 3" key="1">
    <citation type="journal article" date="2018" name="MBio">
        <title>Comparative Genomics Reveals the Core Gene Toolbox for the Fungus-Insect Symbiosis.</title>
        <authorList>
            <person name="Wang Y."/>
            <person name="Stata M."/>
            <person name="Wang W."/>
            <person name="Stajich J.E."/>
            <person name="White M.M."/>
            <person name="Moncalvo J.M."/>
        </authorList>
    </citation>
    <scope>NUCLEOTIDE SEQUENCE [LARGE SCALE GENOMIC DNA]</scope>
    <source>
        <strain evidence="2 3">AUS-77-4</strain>
    </source>
</reference>
<evidence type="ECO:0000313" key="2">
    <source>
        <dbReference type="EMBL" id="PVU97341.1"/>
    </source>
</evidence>
<dbReference type="PANTHER" id="PTHR33558:SF1">
    <property type="entry name" value="GLUTAREDOXIN-LIKE PROTEIN C5ORF63 HOMOLOG"/>
    <property type="match status" value="1"/>
</dbReference>
<gene>
    <name evidence="2" type="ORF">BB559_002074</name>
</gene>
<dbReference type="InterPro" id="IPR052565">
    <property type="entry name" value="Glutaredoxin-like_YDR286C"/>
</dbReference>
<dbReference type="InterPro" id="IPR036249">
    <property type="entry name" value="Thioredoxin-like_sf"/>
</dbReference>
<dbReference type="Gene3D" id="3.40.30.10">
    <property type="entry name" value="Glutaredoxin"/>
    <property type="match status" value="1"/>
</dbReference>
<accession>A0A2T9YYB9</accession>
<comment type="caution">
    <text evidence="2">The sequence shown here is derived from an EMBL/GenBank/DDBJ whole genome shotgun (WGS) entry which is preliminary data.</text>
</comment>
<dbReference type="Proteomes" id="UP000245699">
    <property type="component" value="Unassembled WGS sequence"/>
</dbReference>
<dbReference type="STRING" id="61424.A0A2T9YYB9"/>
<dbReference type="InterPro" id="IPR008554">
    <property type="entry name" value="Glutaredoxin-like"/>
</dbReference>
<dbReference type="EMBL" id="MBFT01000111">
    <property type="protein sequence ID" value="PVU97341.1"/>
    <property type="molecule type" value="Genomic_DNA"/>
</dbReference>
<dbReference type="AlphaFoldDB" id="A0A2T9YYB9"/>
<organism evidence="2 3">
    <name type="scientific">Furculomyces boomerangus</name>
    <dbReference type="NCBI Taxonomy" id="61424"/>
    <lineage>
        <taxon>Eukaryota</taxon>
        <taxon>Fungi</taxon>
        <taxon>Fungi incertae sedis</taxon>
        <taxon>Zoopagomycota</taxon>
        <taxon>Kickxellomycotina</taxon>
        <taxon>Harpellomycetes</taxon>
        <taxon>Harpellales</taxon>
        <taxon>Harpellaceae</taxon>
        <taxon>Furculomyces</taxon>
    </lineage>
</organism>
<evidence type="ECO:0000313" key="3">
    <source>
        <dbReference type="Proteomes" id="UP000245699"/>
    </source>
</evidence>
<dbReference type="Pfam" id="PF05768">
    <property type="entry name" value="Glrx-like"/>
    <property type="match status" value="1"/>
</dbReference>
<protein>
    <recommendedName>
        <fullName evidence="1">Glutaredoxin-like protein</fullName>
    </recommendedName>
</protein>
<proteinExistence type="inferred from homology"/>
<dbReference type="SUPFAM" id="SSF52833">
    <property type="entry name" value="Thioredoxin-like"/>
    <property type="match status" value="1"/>
</dbReference>
<dbReference type="PANTHER" id="PTHR33558">
    <property type="entry name" value="GLUTAREDOXIN-LIKE PROTEIN C5ORF63 HOMOLOG"/>
    <property type="match status" value="1"/>
</dbReference>
<comment type="similarity">
    <text evidence="1">Belongs to the glutaredoxin family.</text>
</comment>
<evidence type="ECO:0000256" key="1">
    <source>
        <dbReference type="RuleBase" id="RU363082"/>
    </source>
</evidence>
<dbReference type="OrthoDB" id="429967at2759"/>
<keyword evidence="1" id="KW-0249">Electron transport</keyword>
<name>A0A2T9YYB9_9FUNG</name>
<keyword evidence="3" id="KW-1185">Reference proteome</keyword>